<protein>
    <submittedName>
        <fullName evidence="1">Uncharacterized protein</fullName>
    </submittedName>
</protein>
<reference evidence="1 2" key="2">
    <citation type="journal article" date="2009" name="BMC Microbiol.">
        <title>The genome sequence of Geobacter metallireducens: features of metabolism, physiology and regulation common and dissimilar to Geobacter sulfurreducens.</title>
        <authorList>
            <person name="Aklujkar M."/>
            <person name="Krushkal J."/>
            <person name="DiBartolo G."/>
            <person name="Lapidus A."/>
            <person name="Land M.L."/>
            <person name="Lovley D.R."/>
        </authorList>
    </citation>
    <scope>NUCLEOTIDE SEQUENCE [LARGE SCALE GENOMIC DNA]</scope>
    <source>
        <strain evidence="2">ATCC 53774 / DSM 7210 / GS-15</strain>
    </source>
</reference>
<sequence>MSNIKSLPFRQAFLRHHKLCVGTRQLPLAVPLLPPRPVFLPEPGHVTFPTHPLPQGNVIPVPRSSLPQRLSLISLLLSHGYVFLFRPELLVRHLPL</sequence>
<dbReference type="EMBL" id="CP000148">
    <property type="protein sequence ID" value="AFR42796.1"/>
    <property type="molecule type" value="Genomic_DNA"/>
</dbReference>
<reference evidence="1 2" key="1">
    <citation type="submission" date="2005-10" db="EMBL/GenBank/DDBJ databases">
        <title>Complete sequence of Geobacter metallireducens GS-15.</title>
        <authorList>
            <consortium name="US DOE Joint Genome Institute"/>
            <person name="Copeland A."/>
            <person name="Lucas S."/>
            <person name="Lapidus A."/>
            <person name="Barry K."/>
            <person name="Detter J.C."/>
            <person name="Glavina T."/>
            <person name="Hammon N."/>
            <person name="Israni S."/>
            <person name="Pitluck S."/>
            <person name="Di Bartolo G."/>
            <person name="Chain P."/>
            <person name="Schmutz J."/>
            <person name="Larimer F."/>
            <person name="Land M."/>
            <person name="Kyrpides N."/>
            <person name="Ivanova N."/>
            <person name="Richardson P."/>
        </authorList>
    </citation>
    <scope>NUCLEOTIDE SEQUENCE [LARGE SCALE GENOMIC DNA]</scope>
    <source>
        <strain evidence="2">ATCC 53774 / DSM 7210 / GS-15</strain>
    </source>
</reference>
<dbReference type="KEGG" id="gme:Gmet_3582"/>
<evidence type="ECO:0000313" key="1">
    <source>
        <dbReference type="EMBL" id="AFR42796.1"/>
    </source>
</evidence>
<evidence type="ECO:0000313" key="2">
    <source>
        <dbReference type="Proteomes" id="UP000007073"/>
    </source>
</evidence>
<dbReference type="AlphaFoldDB" id="J9JEM2"/>
<dbReference type="Proteomes" id="UP000007073">
    <property type="component" value="Chromosome"/>
</dbReference>
<name>J9JEM2_GEOMG</name>
<organism evidence="1 2">
    <name type="scientific">Geobacter metallireducens (strain ATCC 53774 / DSM 7210 / GS-15)</name>
    <dbReference type="NCBI Taxonomy" id="269799"/>
    <lineage>
        <taxon>Bacteria</taxon>
        <taxon>Pseudomonadati</taxon>
        <taxon>Thermodesulfobacteriota</taxon>
        <taxon>Desulfuromonadia</taxon>
        <taxon>Geobacterales</taxon>
        <taxon>Geobacteraceae</taxon>
        <taxon>Geobacter</taxon>
    </lineage>
</organism>
<keyword evidence="2" id="KW-1185">Reference proteome</keyword>
<proteinExistence type="predicted"/>
<accession>J9JEM2</accession>
<gene>
    <name evidence="1" type="ordered locus">Gmet_3582</name>
</gene>
<dbReference type="HOGENOM" id="CLU_2355705_0_0_7"/>
<dbReference type="STRING" id="269799.Gmet_3582"/>